<dbReference type="OrthoDB" id="338850at2759"/>
<name>A0A316U8J3_9BASI</name>
<dbReference type="RefSeq" id="XP_025348334.1">
    <property type="nucleotide sequence ID" value="XM_025490908.1"/>
</dbReference>
<feature type="region of interest" description="Disordered" evidence="4">
    <location>
        <begin position="130"/>
        <end position="162"/>
    </location>
</feature>
<keyword evidence="7" id="KW-1185">Reference proteome</keyword>
<comment type="similarity">
    <text evidence="1">Belongs to the eukaryotic ribosomal protein eL28 family.</text>
</comment>
<organism evidence="6 7">
    <name type="scientific">Pseudomicrostroma glucosiphilum</name>
    <dbReference type="NCBI Taxonomy" id="1684307"/>
    <lineage>
        <taxon>Eukaryota</taxon>
        <taxon>Fungi</taxon>
        <taxon>Dikarya</taxon>
        <taxon>Basidiomycota</taxon>
        <taxon>Ustilaginomycotina</taxon>
        <taxon>Exobasidiomycetes</taxon>
        <taxon>Microstromatales</taxon>
        <taxon>Microstromatales incertae sedis</taxon>
        <taxon>Pseudomicrostroma</taxon>
    </lineage>
</organism>
<dbReference type="STRING" id="1684307.A0A316U8J3"/>
<dbReference type="AlphaFoldDB" id="A0A316U8J3"/>
<evidence type="ECO:0000313" key="6">
    <source>
        <dbReference type="EMBL" id="PWN21174.1"/>
    </source>
</evidence>
<evidence type="ECO:0000256" key="4">
    <source>
        <dbReference type="SAM" id="MobiDB-lite"/>
    </source>
</evidence>
<reference evidence="6 7" key="1">
    <citation type="journal article" date="2018" name="Mol. Biol. Evol.">
        <title>Broad Genomic Sampling Reveals a Smut Pathogenic Ancestry of the Fungal Clade Ustilaginomycotina.</title>
        <authorList>
            <person name="Kijpornyongpan T."/>
            <person name="Mondo S.J."/>
            <person name="Barry K."/>
            <person name="Sandor L."/>
            <person name="Lee J."/>
            <person name="Lipzen A."/>
            <person name="Pangilinan J."/>
            <person name="LaButti K."/>
            <person name="Hainaut M."/>
            <person name="Henrissat B."/>
            <person name="Grigoriev I.V."/>
            <person name="Spatafora J.W."/>
            <person name="Aime M.C."/>
        </authorList>
    </citation>
    <scope>NUCLEOTIDE SEQUENCE [LARGE SCALE GENOMIC DNA]</scope>
    <source>
        <strain evidence="6 7">MCA 4718</strain>
    </source>
</reference>
<dbReference type="EMBL" id="KZ819326">
    <property type="protein sequence ID" value="PWN21174.1"/>
    <property type="molecule type" value="Genomic_DNA"/>
</dbReference>
<evidence type="ECO:0000256" key="2">
    <source>
        <dbReference type="ARBA" id="ARBA00022980"/>
    </source>
</evidence>
<dbReference type="Proteomes" id="UP000245942">
    <property type="component" value="Unassembled WGS sequence"/>
</dbReference>
<dbReference type="InterPro" id="IPR002672">
    <property type="entry name" value="Ribosomal_eL28"/>
</dbReference>
<dbReference type="Gene3D" id="3.30.390.110">
    <property type="match status" value="1"/>
</dbReference>
<keyword evidence="2 6" id="KW-0689">Ribosomal protein</keyword>
<dbReference type="GO" id="GO:0006412">
    <property type="term" value="P:translation"/>
    <property type="evidence" value="ECO:0007669"/>
    <property type="project" value="InterPro"/>
</dbReference>
<sequence length="162" mass="17121">MAAAAPTLHSQDLQWLLVRKTNSYIVKQKGLGKVFSREPSNLAQIHSYTYSGLVNNKAVGIEPASSGKGIVISTKKSKSPSNKIAGTWNTQTIKKGGSRRYAGAVANVVGKKGYRADLLKPAVARASIISRSQRPRKAALPQKPRGKKAAGVTAAPAATEEA</sequence>
<feature type="domain" description="Ribosomal eL28/Mak16" evidence="5">
    <location>
        <begin position="13"/>
        <end position="132"/>
    </location>
</feature>
<evidence type="ECO:0000256" key="1">
    <source>
        <dbReference type="ARBA" id="ARBA00007926"/>
    </source>
</evidence>
<feature type="compositionally biased region" description="Low complexity" evidence="4">
    <location>
        <begin position="149"/>
        <end position="162"/>
    </location>
</feature>
<dbReference type="InterPro" id="IPR029004">
    <property type="entry name" value="Ribosomal_eL28/Mak16"/>
</dbReference>
<accession>A0A316U8J3</accession>
<proteinExistence type="inferred from homology"/>
<evidence type="ECO:0000259" key="5">
    <source>
        <dbReference type="Pfam" id="PF01778"/>
    </source>
</evidence>
<dbReference type="FunFam" id="3.30.390.110:FF:000002">
    <property type="entry name" value="60S ribosomal protein L28"/>
    <property type="match status" value="1"/>
</dbReference>
<dbReference type="GeneID" id="37012642"/>
<dbReference type="GO" id="GO:0005840">
    <property type="term" value="C:ribosome"/>
    <property type="evidence" value="ECO:0007669"/>
    <property type="project" value="UniProtKB-KW"/>
</dbReference>
<evidence type="ECO:0000313" key="7">
    <source>
        <dbReference type="Proteomes" id="UP000245942"/>
    </source>
</evidence>
<gene>
    <name evidence="6" type="ORF">BCV69DRAFT_269966</name>
</gene>
<dbReference type="Pfam" id="PF01778">
    <property type="entry name" value="Ribosomal_L28e"/>
    <property type="match status" value="1"/>
</dbReference>
<dbReference type="GO" id="GO:0003735">
    <property type="term" value="F:structural constituent of ribosome"/>
    <property type="evidence" value="ECO:0007669"/>
    <property type="project" value="InterPro"/>
</dbReference>
<dbReference type="PANTHER" id="PTHR10544">
    <property type="entry name" value="60S RIBOSOMAL PROTEIN L28"/>
    <property type="match status" value="1"/>
</dbReference>
<protein>
    <submittedName>
        <fullName evidence="6">Ribosomal protein L28e</fullName>
    </submittedName>
</protein>
<evidence type="ECO:0000256" key="3">
    <source>
        <dbReference type="ARBA" id="ARBA00023274"/>
    </source>
</evidence>
<dbReference type="GO" id="GO:1990904">
    <property type="term" value="C:ribonucleoprotein complex"/>
    <property type="evidence" value="ECO:0007669"/>
    <property type="project" value="UniProtKB-KW"/>
</dbReference>
<keyword evidence="3" id="KW-0687">Ribonucleoprotein</keyword>